<feature type="compositionally biased region" description="Basic and acidic residues" evidence="1">
    <location>
        <begin position="1"/>
        <end position="14"/>
    </location>
</feature>
<dbReference type="AlphaFoldDB" id="A0A4S1CMT0"/>
<reference evidence="2 3" key="1">
    <citation type="submission" date="2019-04" db="EMBL/GenBank/DDBJ databases">
        <title>Geobacter oryzae sp. nov., ferric-reducing bacteria isolated from paddy soil.</title>
        <authorList>
            <person name="Xu Z."/>
            <person name="Masuda Y."/>
            <person name="Itoh H."/>
            <person name="Senoo K."/>
        </authorList>
    </citation>
    <scope>NUCLEOTIDE SEQUENCE [LARGE SCALE GENOMIC DNA]</scope>
    <source>
        <strain evidence="2 3">Red111</strain>
    </source>
</reference>
<feature type="region of interest" description="Disordered" evidence="1">
    <location>
        <begin position="1"/>
        <end position="28"/>
    </location>
</feature>
<dbReference type="Pfam" id="PF05930">
    <property type="entry name" value="Phage_AlpA"/>
    <property type="match status" value="1"/>
</dbReference>
<dbReference type="RefSeq" id="WP_135869409.1">
    <property type="nucleotide sequence ID" value="NZ_SRSC01000001.1"/>
</dbReference>
<organism evidence="2 3">
    <name type="scientific">Geomonas terrae</name>
    <dbReference type="NCBI Taxonomy" id="2562681"/>
    <lineage>
        <taxon>Bacteria</taxon>
        <taxon>Pseudomonadati</taxon>
        <taxon>Thermodesulfobacteriota</taxon>
        <taxon>Desulfuromonadia</taxon>
        <taxon>Geobacterales</taxon>
        <taxon>Geobacteraceae</taxon>
        <taxon>Geomonas</taxon>
    </lineage>
</organism>
<dbReference type="InterPro" id="IPR010260">
    <property type="entry name" value="AlpA"/>
</dbReference>
<dbReference type="InterPro" id="IPR017956">
    <property type="entry name" value="AT_hook_DNA-bd_motif"/>
</dbReference>
<gene>
    <name evidence="2" type="ORF">E4633_06500</name>
</gene>
<dbReference type="Pfam" id="PF02178">
    <property type="entry name" value="AT_hook"/>
    <property type="match status" value="1"/>
</dbReference>
<accession>A0A4S1CMT0</accession>
<evidence type="ECO:0000313" key="2">
    <source>
        <dbReference type="EMBL" id="TGU75099.1"/>
    </source>
</evidence>
<sequence length="86" mass="9412">MGTETDRIVRESERAQITGRSASQWRRDEAAGNAPLRVRLGAKAVGWKLSELLNWVSSRQSVTVIPGVPYTGKKRGRPAKNHTAAA</sequence>
<comment type="caution">
    <text evidence="2">The sequence shown here is derived from an EMBL/GenBank/DDBJ whole genome shotgun (WGS) entry which is preliminary data.</text>
</comment>
<dbReference type="Proteomes" id="UP000306416">
    <property type="component" value="Unassembled WGS sequence"/>
</dbReference>
<dbReference type="GO" id="GO:0003677">
    <property type="term" value="F:DNA binding"/>
    <property type="evidence" value="ECO:0007669"/>
    <property type="project" value="InterPro"/>
</dbReference>
<feature type="region of interest" description="Disordered" evidence="1">
    <location>
        <begin position="67"/>
        <end position="86"/>
    </location>
</feature>
<name>A0A4S1CMT0_9BACT</name>
<proteinExistence type="predicted"/>
<keyword evidence="3" id="KW-1185">Reference proteome</keyword>
<evidence type="ECO:0000313" key="3">
    <source>
        <dbReference type="Proteomes" id="UP000306416"/>
    </source>
</evidence>
<evidence type="ECO:0000256" key="1">
    <source>
        <dbReference type="SAM" id="MobiDB-lite"/>
    </source>
</evidence>
<dbReference type="EMBL" id="SRSC01000001">
    <property type="protein sequence ID" value="TGU75099.1"/>
    <property type="molecule type" value="Genomic_DNA"/>
</dbReference>
<protein>
    <submittedName>
        <fullName evidence="2">AlpA family phage regulatory protein</fullName>
    </submittedName>
</protein>